<dbReference type="AlphaFoldDB" id="A0A5N7BRL7"/>
<evidence type="ECO:0000256" key="1">
    <source>
        <dbReference type="SAM" id="MobiDB-lite"/>
    </source>
</evidence>
<dbReference type="EMBL" id="ML735371">
    <property type="protein sequence ID" value="KAE8384474.1"/>
    <property type="molecule type" value="Genomic_DNA"/>
</dbReference>
<dbReference type="Proteomes" id="UP000326877">
    <property type="component" value="Unassembled WGS sequence"/>
</dbReference>
<evidence type="ECO:0000313" key="2">
    <source>
        <dbReference type="EMBL" id="KAE8384474.1"/>
    </source>
</evidence>
<organism evidence="2">
    <name type="scientific">Petromyces alliaceus</name>
    <name type="common">Aspergillus alliaceus</name>
    <dbReference type="NCBI Taxonomy" id="209559"/>
    <lineage>
        <taxon>Eukaryota</taxon>
        <taxon>Fungi</taxon>
        <taxon>Dikarya</taxon>
        <taxon>Ascomycota</taxon>
        <taxon>Pezizomycotina</taxon>
        <taxon>Eurotiomycetes</taxon>
        <taxon>Eurotiomycetidae</taxon>
        <taxon>Eurotiales</taxon>
        <taxon>Aspergillaceae</taxon>
        <taxon>Aspergillus</taxon>
        <taxon>Aspergillus subgen. Circumdati</taxon>
    </lineage>
</organism>
<gene>
    <name evidence="2" type="ORF">BDV23DRAFT_36146</name>
</gene>
<reference evidence="2" key="1">
    <citation type="submission" date="2019-04" db="EMBL/GenBank/DDBJ databases">
        <title>Friends and foes A comparative genomics studyof 23 Aspergillus species from section Flavi.</title>
        <authorList>
            <consortium name="DOE Joint Genome Institute"/>
            <person name="Kjaerbolling I."/>
            <person name="Vesth T."/>
            <person name="Frisvad J.C."/>
            <person name="Nybo J.L."/>
            <person name="Theobald S."/>
            <person name="Kildgaard S."/>
            <person name="Isbrandt T."/>
            <person name="Kuo A."/>
            <person name="Sato A."/>
            <person name="Lyhne E.K."/>
            <person name="Kogle M.E."/>
            <person name="Wiebenga A."/>
            <person name="Kun R.S."/>
            <person name="Lubbers R.J."/>
            <person name="Makela M.R."/>
            <person name="Barry K."/>
            <person name="Chovatia M."/>
            <person name="Clum A."/>
            <person name="Daum C."/>
            <person name="Haridas S."/>
            <person name="He G."/>
            <person name="LaButti K."/>
            <person name="Lipzen A."/>
            <person name="Mondo S."/>
            <person name="Riley R."/>
            <person name="Salamov A."/>
            <person name="Simmons B.A."/>
            <person name="Magnuson J.K."/>
            <person name="Henrissat B."/>
            <person name="Mortensen U.H."/>
            <person name="Larsen T.O."/>
            <person name="Devries R.P."/>
            <person name="Grigoriev I.V."/>
            <person name="Machida M."/>
            <person name="Baker S.E."/>
            <person name="Andersen M.R."/>
        </authorList>
    </citation>
    <scope>NUCLEOTIDE SEQUENCE [LARGE SCALE GENOMIC DNA]</scope>
    <source>
        <strain evidence="2">IBT 14317</strain>
    </source>
</reference>
<accession>A0A5N7BRL7</accession>
<name>A0A5N7BRL7_PETAA</name>
<feature type="region of interest" description="Disordered" evidence="1">
    <location>
        <begin position="25"/>
        <end position="44"/>
    </location>
</feature>
<dbReference type="OrthoDB" id="2156052at2759"/>
<proteinExistence type="predicted"/>
<sequence>MPIWPRSQWAEARLQPGYSVSIISSVQQSARHTGSREDDGDRHKHSAQFCTQRCLLGLQQGVQRIKQQLDENLDRECTPMGACEASGAPLRSSAPRMGIRLSAKGLHPIFGME</sequence>
<protein>
    <submittedName>
        <fullName evidence="2">Uncharacterized protein</fullName>
    </submittedName>
</protein>